<organism evidence="1">
    <name type="scientific">Prunus dulcis</name>
    <name type="common">Almond</name>
    <name type="synonym">Amygdalus dulcis</name>
    <dbReference type="NCBI Taxonomy" id="3755"/>
    <lineage>
        <taxon>Eukaryota</taxon>
        <taxon>Viridiplantae</taxon>
        <taxon>Streptophyta</taxon>
        <taxon>Embryophyta</taxon>
        <taxon>Tracheophyta</taxon>
        <taxon>Spermatophyta</taxon>
        <taxon>Magnoliopsida</taxon>
        <taxon>eudicotyledons</taxon>
        <taxon>Gunneridae</taxon>
        <taxon>Pentapetalae</taxon>
        <taxon>rosids</taxon>
        <taxon>fabids</taxon>
        <taxon>Rosales</taxon>
        <taxon>Rosaceae</taxon>
        <taxon>Amygdaloideae</taxon>
        <taxon>Amygdaleae</taxon>
        <taxon>Prunus</taxon>
    </lineage>
</organism>
<sequence>MESMEKLEGKYISKHHRSCVDEKFTKGNDEMHPHWFTVCVQENAVDRPTMASVASMLNSESLAPPVPSQPAFCKHTTSSPLHMYQNMSLQILLNHIPLVVEYQSFVGNFLLQMQIGIYR</sequence>
<name>A0A4Y1RB26_PRUDU</name>
<reference evidence="1" key="1">
    <citation type="journal article" date="2019" name="Science">
        <title>Mutation of a bHLH transcription factor allowed almond domestication.</title>
        <authorList>
            <person name="Sanchez-Perez R."/>
            <person name="Pavan S."/>
            <person name="Mazzeo R."/>
            <person name="Moldovan C."/>
            <person name="Aiese Cigliano R."/>
            <person name="Del Cueto J."/>
            <person name="Ricciardi F."/>
            <person name="Lotti C."/>
            <person name="Ricciardi L."/>
            <person name="Dicenta F."/>
            <person name="Lopez-Marques R.L."/>
            <person name="Lindberg Moller B."/>
        </authorList>
    </citation>
    <scope>NUCLEOTIDE SEQUENCE</scope>
</reference>
<evidence type="ECO:0000313" key="1">
    <source>
        <dbReference type="EMBL" id="BBH01225.1"/>
    </source>
</evidence>
<protein>
    <submittedName>
        <fullName evidence="1">Cysteine-rich RECEPTOR-like protein kinase 29</fullName>
    </submittedName>
</protein>
<accession>A0A4Y1RB26</accession>
<keyword evidence="1" id="KW-0675">Receptor</keyword>
<dbReference type="AlphaFoldDB" id="A0A4Y1RB26"/>
<dbReference type="GO" id="GO:0016301">
    <property type="term" value="F:kinase activity"/>
    <property type="evidence" value="ECO:0007669"/>
    <property type="project" value="UniProtKB-KW"/>
</dbReference>
<proteinExistence type="predicted"/>
<keyword evidence="1" id="KW-0418">Kinase</keyword>
<keyword evidence="1" id="KW-0808">Transferase</keyword>
<dbReference type="EMBL" id="AP019300">
    <property type="protein sequence ID" value="BBH01225.1"/>
    <property type="molecule type" value="Genomic_DNA"/>
</dbReference>
<gene>
    <name evidence="1" type="ORF">Prudu_011427</name>
</gene>